<evidence type="ECO:0000313" key="2">
    <source>
        <dbReference type="EMBL" id="TKK66127.1"/>
    </source>
</evidence>
<dbReference type="OrthoDB" id="770034at2"/>
<dbReference type="Proteomes" id="UP000305848">
    <property type="component" value="Unassembled WGS sequence"/>
</dbReference>
<keyword evidence="1" id="KW-0812">Transmembrane</keyword>
<comment type="caution">
    <text evidence="2">The sequence shown here is derived from an EMBL/GenBank/DDBJ whole genome shotgun (WGS) entry which is preliminary data.</text>
</comment>
<dbReference type="EMBL" id="SZQL01000016">
    <property type="protein sequence ID" value="TKK66127.1"/>
    <property type="molecule type" value="Genomic_DNA"/>
</dbReference>
<evidence type="ECO:0000256" key="1">
    <source>
        <dbReference type="SAM" id="Phobius"/>
    </source>
</evidence>
<dbReference type="RefSeq" id="WP_137263184.1">
    <property type="nucleotide sequence ID" value="NZ_SZQL01000016.1"/>
</dbReference>
<sequence length="111" mass="12208">MTQKNNAAEQPEQISMGKPMLIGAVIGLILISLFVFGVDEPKPEWGKLWMLKPLIIVPFAGATGGLFFYFMNYLSSKGSFNKTLAIILSLVVFIIGLWLGFVLGLNGTLWN</sequence>
<feature type="transmembrane region" description="Helical" evidence="1">
    <location>
        <begin position="83"/>
        <end position="105"/>
    </location>
</feature>
<gene>
    <name evidence="2" type="ORF">FC093_17880</name>
</gene>
<name>A0A4U3KYC8_9BACT</name>
<accession>A0A4U3KYC8</accession>
<reference evidence="2 3" key="1">
    <citation type="submission" date="2019-05" db="EMBL/GenBank/DDBJ databases">
        <title>Panacibacter sp. strain 17mud1-8 Genome sequencing and assembly.</title>
        <authorList>
            <person name="Chhetri G."/>
        </authorList>
    </citation>
    <scope>NUCLEOTIDE SEQUENCE [LARGE SCALE GENOMIC DNA]</scope>
    <source>
        <strain evidence="2 3">17mud1-8</strain>
    </source>
</reference>
<dbReference type="AlphaFoldDB" id="A0A4U3KYC8"/>
<keyword evidence="3" id="KW-1185">Reference proteome</keyword>
<feature type="transmembrane region" description="Helical" evidence="1">
    <location>
        <begin position="50"/>
        <end position="71"/>
    </location>
</feature>
<proteinExistence type="predicted"/>
<organism evidence="2 3">
    <name type="scientific">Ilyomonas limi</name>
    <dbReference type="NCBI Taxonomy" id="2575867"/>
    <lineage>
        <taxon>Bacteria</taxon>
        <taxon>Pseudomonadati</taxon>
        <taxon>Bacteroidota</taxon>
        <taxon>Chitinophagia</taxon>
        <taxon>Chitinophagales</taxon>
        <taxon>Chitinophagaceae</taxon>
        <taxon>Ilyomonas</taxon>
    </lineage>
</organism>
<keyword evidence="1" id="KW-1133">Transmembrane helix</keyword>
<keyword evidence="1" id="KW-0472">Membrane</keyword>
<feature type="transmembrane region" description="Helical" evidence="1">
    <location>
        <begin position="20"/>
        <end position="38"/>
    </location>
</feature>
<evidence type="ECO:0000313" key="3">
    <source>
        <dbReference type="Proteomes" id="UP000305848"/>
    </source>
</evidence>
<protein>
    <submittedName>
        <fullName evidence="2">Potassium transporter KefB</fullName>
    </submittedName>
</protein>